<dbReference type="RefSeq" id="XP_068356109.1">
    <property type="nucleotide sequence ID" value="XM_068506986.1"/>
</dbReference>
<gene>
    <name evidence="2" type="ORF">TRFO_29805</name>
</gene>
<keyword evidence="3" id="KW-1185">Reference proteome</keyword>
<feature type="compositionally biased region" description="Polar residues" evidence="1">
    <location>
        <begin position="46"/>
        <end position="66"/>
    </location>
</feature>
<dbReference type="AlphaFoldDB" id="A0A1J4K0D1"/>
<evidence type="ECO:0000313" key="2">
    <source>
        <dbReference type="EMBL" id="OHT02973.1"/>
    </source>
</evidence>
<evidence type="ECO:0000256" key="1">
    <source>
        <dbReference type="SAM" id="MobiDB-lite"/>
    </source>
</evidence>
<feature type="region of interest" description="Disordered" evidence="1">
    <location>
        <begin position="1"/>
        <end position="24"/>
    </location>
</feature>
<organism evidence="2 3">
    <name type="scientific">Tritrichomonas foetus</name>
    <dbReference type="NCBI Taxonomy" id="1144522"/>
    <lineage>
        <taxon>Eukaryota</taxon>
        <taxon>Metamonada</taxon>
        <taxon>Parabasalia</taxon>
        <taxon>Tritrichomonadida</taxon>
        <taxon>Tritrichomonadidae</taxon>
        <taxon>Tritrichomonas</taxon>
    </lineage>
</organism>
<comment type="caution">
    <text evidence="2">The sequence shown here is derived from an EMBL/GenBank/DDBJ whole genome shotgun (WGS) entry which is preliminary data.</text>
</comment>
<protein>
    <submittedName>
        <fullName evidence="2">Uncharacterized protein</fullName>
    </submittedName>
</protein>
<accession>A0A1J4K0D1</accession>
<evidence type="ECO:0000313" key="3">
    <source>
        <dbReference type="Proteomes" id="UP000179807"/>
    </source>
</evidence>
<sequence length="187" mass="21467">MYFNVPLSPRPMPPQSPRQNINTKPLIRGYNQNTALRSLAPPTPRSPRNQLSSSTKIVTRSTNNPYLPSRPLSHSRIDQICEVLKSEDIDDSEINNLLMRIELRLQNLAVAHSKNPFMNSSQELQYSEFESLGPNLRISRCAADFEQYDYVDRSGHDTKDRRINELQKKMKEISDLVKTRESIPSGK</sequence>
<dbReference type="EMBL" id="MLAK01000846">
    <property type="protein sequence ID" value="OHT02973.1"/>
    <property type="molecule type" value="Genomic_DNA"/>
</dbReference>
<feature type="region of interest" description="Disordered" evidence="1">
    <location>
        <begin position="36"/>
        <end position="71"/>
    </location>
</feature>
<proteinExistence type="predicted"/>
<dbReference type="Proteomes" id="UP000179807">
    <property type="component" value="Unassembled WGS sequence"/>
</dbReference>
<reference evidence="2" key="1">
    <citation type="submission" date="2016-10" db="EMBL/GenBank/DDBJ databases">
        <authorList>
            <person name="Benchimol M."/>
            <person name="Almeida L.G."/>
            <person name="Vasconcelos A.T."/>
            <person name="Perreira-Neves A."/>
            <person name="Rosa I.A."/>
            <person name="Tasca T."/>
            <person name="Bogo M.R."/>
            <person name="de Souza W."/>
        </authorList>
    </citation>
    <scope>NUCLEOTIDE SEQUENCE [LARGE SCALE GENOMIC DNA]</scope>
    <source>
        <strain evidence="2">K</strain>
    </source>
</reference>
<name>A0A1J4K0D1_9EUKA</name>
<dbReference type="VEuPathDB" id="TrichDB:TRFO_29805"/>
<dbReference type="GeneID" id="94841690"/>